<dbReference type="AlphaFoldDB" id="A0A1E7LF29"/>
<gene>
    <name evidence="2" type="ORF">AN221_44155</name>
</gene>
<dbReference type="OrthoDB" id="5193571at2"/>
<dbReference type="GeneID" id="97760347"/>
<dbReference type="PATRIC" id="fig|518642.7.peg.8714"/>
<keyword evidence="3" id="KW-1185">Reference proteome</keyword>
<feature type="region of interest" description="Disordered" evidence="1">
    <location>
        <begin position="1"/>
        <end position="37"/>
    </location>
</feature>
<evidence type="ECO:0000313" key="2">
    <source>
        <dbReference type="EMBL" id="OEV14809.1"/>
    </source>
</evidence>
<accession>A0A1E7LF29</accession>
<proteinExistence type="predicted"/>
<organism evidence="2 3">
    <name type="scientific">Streptomyces nanshensis</name>
    <dbReference type="NCBI Taxonomy" id="518642"/>
    <lineage>
        <taxon>Bacteria</taxon>
        <taxon>Bacillati</taxon>
        <taxon>Actinomycetota</taxon>
        <taxon>Actinomycetes</taxon>
        <taxon>Kitasatosporales</taxon>
        <taxon>Streptomycetaceae</taxon>
        <taxon>Streptomyces</taxon>
    </lineage>
</organism>
<name>A0A1E7LF29_9ACTN</name>
<comment type="caution">
    <text evidence="2">The sequence shown here is derived from an EMBL/GenBank/DDBJ whole genome shotgun (WGS) entry which is preliminary data.</text>
</comment>
<evidence type="ECO:0000256" key="1">
    <source>
        <dbReference type="SAM" id="MobiDB-lite"/>
    </source>
</evidence>
<dbReference type="RefSeq" id="WP_070205410.1">
    <property type="nucleotide sequence ID" value="NZ_LJGZ01000114.1"/>
</dbReference>
<protein>
    <submittedName>
        <fullName evidence="2">Uncharacterized protein</fullName>
    </submittedName>
</protein>
<reference evidence="2 3" key="1">
    <citation type="journal article" date="2016" name="Front. Microbiol.">
        <title>Comparative Genomics Analysis of Streptomyces Species Reveals Their Adaptation to the Marine Environment and Their Diversity at the Genomic Level.</title>
        <authorList>
            <person name="Tian X."/>
            <person name="Zhang Z."/>
            <person name="Yang T."/>
            <person name="Chen M."/>
            <person name="Li J."/>
            <person name="Chen F."/>
            <person name="Yang J."/>
            <person name="Li W."/>
            <person name="Zhang B."/>
            <person name="Zhang Z."/>
            <person name="Wu J."/>
            <person name="Zhang C."/>
            <person name="Long L."/>
            <person name="Xiao J."/>
        </authorList>
    </citation>
    <scope>NUCLEOTIDE SEQUENCE [LARGE SCALE GENOMIC DNA]</scope>
    <source>
        <strain evidence="2 3">SCSIO M10372</strain>
    </source>
</reference>
<dbReference type="EMBL" id="LJGZ01000114">
    <property type="protein sequence ID" value="OEV14809.1"/>
    <property type="molecule type" value="Genomic_DNA"/>
</dbReference>
<evidence type="ECO:0000313" key="3">
    <source>
        <dbReference type="Proteomes" id="UP000175971"/>
    </source>
</evidence>
<dbReference type="Proteomes" id="UP000175971">
    <property type="component" value="Unassembled WGS sequence"/>
</dbReference>
<sequence length="400" mass="42060">MPVRSAWLINRTETESGQSRADTRLSPLGTMAPTGPLTSAGGVIPGAENGTYLMSGLYVYGETAGMRATVVPGRAVIQGQGRAGAYPVVLTDYTDVGFDDGDASNPRIDLVVLRVHDAQFDSEGGATEATLEVIKGEPKGSPEPPRLPDAALPLARVLVPAGASVGTGGIDWANAVYDLRVPTVAVGGILPESWNRDVPGGYVGQYRDTSRELQRWDGTRWSAYPRQVGGIAPQGALAQGEYTGQYRDEGGRLQRWDGTVWRPAVPASAWAENTDGGYCASTTWVEAVTDTVGPTITAAFTAPVSGAVLVTVGFLGSTAVEGQWARMSANIRKDGVLVVPADERRTAQVGTKSSVSVSTTFRVTGLQAGAAYTAVSAYCTSATSSRGWFDNRFVRVDPVL</sequence>